<keyword evidence="1" id="KW-0596">Phosphopantetheine</keyword>
<dbReference type="InterPro" id="IPR045851">
    <property type="entry name" value="AMP-bd_C_sf"/>
</dbReference>
<keyword evidence="2" id="KW-0597">Phosphoprotein</keyword>
<dbReference type="GO" id="GO:0044550">
    <property type="term" value="P:secondary metabolite biosynthetic process"/>
    <property type="evidence" value="ECO:0007669"/>
    <property type="project" value="TreeGrafter"/>
</dbReference>
<evidence type="ECO:0000313" key="6">
    <source>
        <dbReference type="Proteomes" id="UP000749646"/>
    </source>
</evidence>
<dbReference type="CDD" id="cd05930">
    <property type="entry name" value="A_NRPS"/>
    <property type="match status" value="1"/>
</dbReference>
<dbReference type="PROSITE" id="PS00455">
    <property type="entry name" value="AMP_BINDING"/>
    <property type="match status" value="1"/>
</dbReference>
<dbReference type="Gene3D" id="2.30.38.10">
    <property type="entry name" value="Luciferase, Domain 3"/>
    <property type="match status" value="1"/>
</dbReference>
<dbReference type="Gene3D" id="3.30.300.30">
    <property type="match status" value="1"/>
</dbReference>
<dbReference type="SUPFAM" id="SSF52777">
    <property type="entry name" value="CoA-dependent acyltransferases"/>
    <property type="match status" value="1"/>
</dbReference>
<dbReference type="PROSITE" id="PS50075">
    <property type="entry name" value="CARRIER"/>
    <property type="match status" value="1"/>
</dbReference>
<dbReference type="Proteomes" id="UP000749646">
    <property type="component" value="Unassembled WGS sequence"/>
</dbReference>
<evidence type="ECO:0000313" key="5">
    <source>
        <dbReference type="EMBL" id="KAF9974216.1"/>
    </source>
</evidence>
<dbReference type="SUPFAM" id="SSF56801">
    <property type="entry name" value="Acetyl-CoA synthetase-like"/>
    <property type="match status" value="1"/>
</dbReference>
<protein>
    <recommendedName>
        <fullName evidence="4">Carrier domain-containing protein</fullName>
    </recommendedName>
</protein>
<dbReference type="Gene3D" id="1.10.1200.10">
    <property type="entry name" value="ACP-like"/>
    <property type="match status" value="1"/>
</dbReference>
<sequence>MTILTAWSAVLSRLSGQDDIIIGTPTANRNHQQIESLIGFFVNTLAVRIDLSGNPTVCQLLERVRNTTLAAQAHQDLPFEQVVDIVQPPRSLSHSPLFQVMFVWQNNEVPEWSLPAIEAVEVDSVYEISKFDFTLQLYETNNEIVGALEYSTALFDRSTVERYIGYLLVMLQAMAIDIDRVLSSVDLLAPAEHELLVRTWNETQQDYPAQMCIHNLFEHQVERTPQATALVFMDQSMTYAELNVRSNRLAHHLIELGVQPDMRVAICVERSFAMIIGVLAILKAGGAYLPLDPSYPKERLVSILDDAEPIIMLADTVGRATLGEASLKCLNRKGNYQAEEGTPIKFFATDTNCFPFPFSPLIDDEEHHPIIMLDPNEQMSSISTNPRVPTLTSRHLAYVIYTSGSTGRPKGVMIEHQGPVNVAGSRSADFGIDTSSRVIQFSSICFDVSILEVFCTLCSGARLYLLQNMIRLDPILLWEYLGQHSITHTFLTPGILLDCKNLTPLSNPITMTFAGEALPASLVRSLYPLLPNGRIVNDYGPTEIVVSATAWNCPRDLSGDIVPIGRALANKRVYILDQSGRPAPLGTMGEIHIGGVGVARGYLNRPELTAQVFIPDTFSDDPNGRMYKSGDLGRFLSDGKVVYRGFRIELGEIEARLVDHTMVEEAAVIAMGEGSDKRLVAYVIAKPDDHLVRTLRSHLSLCVPDYMVPSAIVRMDEIPRDNNGKLDRRQLPIPDGNALVHQLYEAPRGEIETALMTIWMELLNVDRVGRHDNFFMLGGHSLMA</sequence>
<dbReference type="Pfam" id="PF00668">
    <property type="entry name" value="Condensation"/>
    <property type="match status" value="1"/>
</dbReference>
<dbReference type="OrthoDB" id="329835at2759"/>
<dbReference type="InterPro" id="IPR009081">
    <property type="entry name" value="PP-bd_ACP"/>
</dbReference>
<dbReference type="InterPro" id="IPR036736">
    <property type="entry name" value="ACP-like_sf"/>
</dbReference>
<dbReference type="GO" id="GO:0016874">
    <property type="term" value="F:ligase activity"/>
    <property type="evidence" value="ECO:0007669"/>
    <property type="project" value="UniProtKB-KW"/>
</dbReference>
<dbReference type="EMBL" id="JAAAHW010004459">
    <property type="protein sequence ID" value="KAF9974216.1"/>
    <property type="molecule type" value="Genomic_DNA"/>
</dbReference>
<dbReference type="PANTHER" id="PTHR45527:SF1">
    <property type="entry name" value="FATTY ACID SYNTHASE"/>
    <property type="match status" value="1"/>
</dbReference>
<comment type="caution">
    <text evidence="5">The sequence shown here is derived from an EMBL/GenBank/DDBJ whole genome shotgun (WGS) entry which is preliminary data.</text>
</comment>
<reference evidence="5" key="1">
    <citation type="journal article" date="2020" name="Fungal Divers.">
        <title>Resolving the Mortierellaceae phylogeny through synthesis of multi-gene phylogenetics and phylogenomics.</title>
        <authorList>
            <person name="Vandepol N."/>
            <person name="Liber J."/>
            <person name="Desiro A."/>
            <person name="Na H."/>
            <person name="Kennedy M."/>
            <person name="Barry K."/>
            <person name="Grigoriev I.V."/>
            <person name="Miller A.N."/>
            <person name="O'Donnell K."/>
            <person name="Stajich J.E."/>
            <person name="Bonito G."/>
        </authorList>
    </citation>
    <scope>NUCLEOTIDE SEQUENCE</scope>
    <source>
        <strain evidence="5">MES-2147</strain>
    </source>
</reference>
<evidence type="ECO:0000256" key="2">
    <source>
        <dbReference type="ARBA" id="ARBA00022553"/>
    </source>
</evidence>
<keyword evidence="6" id="KW-1185">Reference proteome</keyword>
<feature type="non-terminal residue" evidence="5">
    <location>
        <position position="784"/>
    </location>
</feature>
<dbReference type="CDD" id="cd19531">
    <property type="entry name" value="LCL_NRPS-like"/>
    <property type="match status" value="1"/>
</dbReference>
<dbReference type="PANTHER" id="PTHR45527">
    <property type="entry name" value="NONRIBOSOMAL PEPTIDE SYNTHETASE"/>
    <property type="match status" value="1"/>
</dbReference>
<proteinExistence type="predicted"/>
<keyword evidence="3" id="KW-0436">Ligase</keyword>
<organism evidence="5 6">
    <name type="scientific">Modicella reniformis</name>
    <dbReference type="NCBI Taxonomy" id="1440133"/>
    <lineage>
        <taxon>Eukaryota</taxon>
        <taxon>Fungi</taxon>
        <taxon>Fungi incertae sedis</taxon>
        <taxon>Mucoromycota</taxon>
        <taxon>Mortierellomycotina</taxon>
        <taxon>Mortierellomycetes</taxon>
        <taxon>Mortierellales</taxon>
        <taxon>Mortierellaceae</taxon>
        <taxon>Modicella</taxon>
    </lineage>
</organism>
<dbReference type="GO" id="GO:0005737">
    <property type="term" value="C:cytoplasm"/>
    <property type="evidence" value="ECO:0007669"/>
    <property type="project" value="TreeGrafter"/>
</dbReference>
<accession>A0A9P6JG99</accession>
<dbReference type="Pfam" id="PF00501">
    <property type="entry name" value="AMP-binding"/>
    <property type="match status" value="1"/>
</dbReference>
<dbReference type="InterPro" id="IPR025110">
    <property type="entry name" value="AMP-bd_C"/>
</dbReference>
<dbReference type="AlphaFoldDB" id="A0A9P6JG99"/>
<dbReference type="InterPro" id="IPR000873">
    <property type="entry name" value="AMP-dep_synth/lig_dom"/>
</dbReference>
<evidence type="ECO:0000259" key="4">
    <source>
        <dbReference type="PROSITE" id="PS50075"/>
    </source>
</evidence>
<gene>
    <name evidence="5" type="ORF">BGZ65_008852</name>
</gene>
<dbReference type="Gene3D" id="3.30.559.30">
    <property type="entry name" value="Nonribosomal peptide synthetase, condensation domain"/>
    <property type="match status" value="1"/>
</dbReference>
<dbReference type="GO" id="GO:0031177">
    <property type="term" value="F:phosphopantetheine binding"/>
    <property type="evidence" value="ECO:0007669"/>
    <property type="project" value="TreeGrafter"/>
</dbReference>
<dbReference type="InterPro" id="IPR001242">
    <property type="entry name" value="Condensation_dom"/>
</dbReference>
<dbReference type="Gene3D" id="3.40.50.980">
    <property type="match status" value="2"/>
</dbReference>
<dbReference type="GO" id="GO:0043041">
    <property type="term" value="P:amino acid activation for nonribosomal peptide biosynthetic process"/>
    <property type="evidence" value="ECO:0007669"/>
    <property type="project" value="TreeGrafter"/>
</dbReference>
<evidence type="ECO:0000256" key="3">
    <source>
        <dbReference type="ARBA" id="ARBA00022598"/>
    </source>
</evidence>
<name>A0A9P6JG99_9FUNG</name>
<evidence type="ECO:0000256" key="1">
    <source>
        <dbReference type="ARBA" id="ARBA00022450"/>
    </source>
</evidence>
<dbReference type="InterPro" id="IPR020845">
    <property type="entry name" value="AMP-binding_CS"/>
</dbReference>
<dbReference type="Pfam" id="PF13193">
    <property type="entry name" value="AMP-binding_C"/>
    <property type="match status" value="1"/>
</dbReference>
<feature type="domain" description="Carrier" evidence="4">
    <location>
        <begin position="746"/>
        <end position="784"/>
    </location>
</feature>